<keyword evidence="5" id="KW-0010">Activator</keyword>
<dbReference type="Gramene" id="rna-gnl|WGS:NBSK|LSAT_7X73381_mrna">
    <property type="protein sequence ID" value="cds-PLY97801.1"/>
    <property type="gene ID" value="gene-LSAT_7X73381"/>
</dbReference>
<evidence type="ECO:0000313" key="11">
    <source>
        <dbReference type="EMBL" id="KAJ0195405.1"/>
    </source>
</evidence>
<keyword evidence="7" id="KW-0539">Nucleus</keyword>
<dbReference type="GO" id="GO:0003700">
    <property type="term" value="F:DNA-binding transcription factor activity"/>
    <property type="evidence" value="ECO:0000318"/>
    <property type="project" value="GO_Central"/>
</dbReference>
<evidence type="ECO:0000256" key="4">
    <source>
        <dbReference type="ARBA" id="ARBA00023125"/>
    </source>
</evidence>
<dbReference type="PANTHER" id="PTHR31713">
    <property type="entry name" value="OS02G0177800 PROTEIN"/>
    <property type="match status" value="1"/>
</dbReference>
<reference evidence="11 12" key="1">
    <citation type="journal article" date="2017" name="Nat. Commun.">
        <title>Genome assembly with in vitro proximity ligation data and whole-genome triplication in lettuce.</title>
        <authorList>
            <person name="Reyes-Chin-Wo S."/>
            <person name="Wang Z."/>
            <person name="Yang X."/>
            <person name="Kozik A."/>
            <person name="Arikit S."/>
            <person name="Song C."/>
            <person name="Xia L."/>
            <person name="Froenicke L."/>
            <person name="Lavelle D.O."/>
            <person name="Truco M.J."/>
            <person name="Xia R."/>
            <person name="Zhu S."/>
            <person name="Xu C."/>
            <person name="Xu H."/>
            <person name="Xu X."/>
            <person name="Cox K."/>
            <person name="Korf I."/>
            <person name="Meyers B.C."/>
            <person name="Michelmore R.W."/>
        </authorList>
    </citation>
    <scope>NUCLEOTIDE SEQUENCE [LARGE SCALE GENOMIC DNA]</scope>
    <source>
        <strain evidence="12">cv. Salinas</strain>
        <tissue evidence="11">Seedlings</tissue>
    </source>
</reference>
<sequence length="523" mass="59130">MVLKRPSGQREEDDYEANHQAKQRFASSNFVRNVMQGISSQEFASSLEPFIRGWVREEVQRACHSFCCSSPRSPFNAFERCESSSLQLRFQTKLPQMLFTGSRVESEDNSPVRLVLFDTDSNKIVTSGPYSSLKIQIVPLDGDFCYDEEEDWSQKDFEAKIIQARDGKRPLVAGDLVVVLKDGIGDLGEVYFTDNSSWRRNRTFRIGAVANSGVRIREARSDAFVVKDHRGESYKKHHPPCLSDDVWRLEKIAKDGAFHKRLGVNRIRTVKDFLQMYVANESSLRKILGGSCNKTWETIIKHAKACVLDDKLYMYEVDGIGLLFNSVFTVVGATFDGQNYLPLEKLAGIQMSLVESLKQQFHKSLDRMLPIEDVSVFGPAILTSSFTDLPQMQLTLPYEFENNNQSEVHSSMQLFSPNVRNNFILREFSGEFSNGPYGEGCSSGPSTLSGQAAGDYDFQFGASLWPGNEPRDSPFNQIVGRNGSPTPRGRWCKIRAAVKWVSVMRDVTAKRMAEMYPYLDFSS</sequence>
<accession>A0A9R1UZ37</accession>
<dbReference type="InterPro" id="IPR046829">
    <property type="entry name" value="Calmod_bind_C"/>
</dbReference>
<dbReference type="GO" id="GO:0043565">
    <property type="term" value="F:sequence-specific DNA binding"/>
    <property type="evidence" value="ECO:0000318"/>
    <property type="project" value="GO_Central"/>
</dbReference>
<comment type="similarity">
    <text evidence="2">Belongs to the plant ACBP60 protein family.</text>
</comment>
<dbReference type="InterPro" id="IPR046831">
    <property type="entry name" value="Calmodulin_bind_N"/>
</dbReference>
<protein>
    <submittedName>
        <fullName evidence="11">Uncharacterized protein</fullName>
    </submittedName>
</protein>
<dbReference type="OrthoDB" id="748178at2759"/>
<dbReference type="EMBL" id="NBSK02000007">
    <property type="protein sequence ID" value="KAJ0195405.1"/>
    <property type="molecule type" value="Genomic_DNA"/>
</dbReference>
<dbReference type="Proteomes" id="UP000235145">
    <property type="component" value="Unassembled WGS sequence"/>
</dbReference>
<evidence type="ECO:0000259" key="10">
    <source>
        <dbReference type="Pfam" id="PF20452"/>
    </source>
</evidence>
<comment type="caution">
    <text evidence="11">The sequence shown here is derived from an EMBL/GenBank/DDBJ whole genome shotgun (WGS) entry which is preliminary data.</text>
</comment>
<dbReference type="GO" id="GO:0005516">
    <property type="term" value="F:calmodulin binding"/>
    <property type="evidence" value="ECO:0007669"/>
    <property type="project" value="InterPro"/>
</dbReference>
<gene>
    <name evidence="11" type="ORF">LSAT_V11C700370870</name>
</gene>
<organism evidence="11 12">
    <name type="scientific">Lactuca sativa</name>
    <name type="common">Garden lettuce</name>
    <dbReference type="NCBI Taxonomy" id="4236"/>
    <lineage>
        <taxon>Eukaryota</taxon>
        <taxon>Viridiplantae</taxon>
        <taxon>Streptophyta</taxon>
        <taxon>Embryophyta</taxon>
        <taxon>Tracheophyta</taxon>
        <taxon>Spermatophyta</taxon>
        <taxon>Magnoliopsida</taxon>
        <taxon>eudicotyledons</taxon>
        <taxon>Gunneridae</taxon>
        <taxon>Pentapetalae</taxon>
        <taxon>asterids</taxon>
        <taxon>campanulids</taxon>
        <taxon>Asterales</taxon>
        <taxon>Asteraceae</taxon>
        <taxon>Cichorioideae</taxon>
        <taxon>Cichorieae</taxon>
        <taxon>Lactucinae</taxon>
        <taxon>Lactuca</taxon>
    </lineage>
</organism>
<evidence type="ECO:0000256" key="1">
    <source>
        <dbReference type="ARBA" id="ARBA00004123"/>
    </source>
</evidence>
<dbReference type="Pfam" id="PF20451">
    <property type="entry name" value="Calmod_bind_M"/>
    <property type="match status" value="1"/>
</dbReference>
<feature type="domain" description="Calmodulin binding protein central" evidence="9">
    <location>
        <begin position="242"/>
        <end position="306"/>
    </location>
</feature>
<dbReference type="GO" id="GO:0005634">
    <property type="term" value="C:nucleus"/>
    <property type="evidence" value="ECO:0000318"/>
    <property type="project" value="GO_Central"/>
</dbReference>
<evidence type="ECO:0000259" key="8">
    <source>
        <dbReference type="Pfam" id="PF07887"/>
    </source>
</evidence>
<evidence type="ECO:0000256" key="7">
    <source>
        <dbReference type="ARBA" id="ARBA00023242"/>
    </source>
</evidence>
<dbReference type="AlphaFoldDB" id="A0A9R1UZ37"/>
<dbReference type="InterPro" id="IPR046830">
    <property type="entry name" value="Calmod_bind_M"/>
</dbReference>
<keyword evidence="6" id="KW-0804">Transcription</keyword>
<comment type="subcellular location">
    <subcellularLocation>
        <location evidence="1">Nucleus</location>
    </subcellularLocation>
</comment>
<evidence type="ECO:0000256" key="3">
    <source>
        <dbReference type="ARBA" id="ARBA00023015"/>
    </source>
</evidence>
<dbReference type="Pfam" id="PF07887">
    <property type="entry name" value="Calmodulin_bind"/>
    <property type="match status" value="1"/>
</dbReference>
<proteinExistence type="inferred from homology"/>
<feature type="domain" description="Calmodulin binding protein-like N-terminal" evidence="8">
    <location>
        <begin position="86"/>
        <end position="229"/>
    </location>
</feature>
<name>A0A9R1UZ37_LACSA</name>
<dbReference type="Pfam" id="PF20452">
    <property type="entry name" value="Calmod_bind_C"/>
    <property type="match status" value="1"/>
</dbReference>
<keyword evidence="4" id="KW-0238">DNA-binding</keyword>
<dbReference type="GO" id="GO:0080142">
    <property type="term" value="P:regulation of salicylic acid biosynthetic process"/>
    <property type="evidence" value="ECO:0000318"/>
    <property type="project" value="GO_Central"/>
</dbReference>
<evidence type="ECO:0000256" key="6">
    <source>
        <dbReference type="ARBA" id="ARBA00023163"/>
    </source>
</evidence>
<evidence type="ECO:0000313" key="12">
    <source>
        <dbReference type="Proteomes" id="UP000235145"/>
    </source>
</evidence>
<keyword evidence="3" id="KW-0805">Transcription regulation</keyword>
<keyword evidence="12" id="KW-1185">Reference proteome</keyword>
<evidence type="ECO:0000256" key="5">
    <source>
        <dbReference type="ARBA" id="ARBA00023159"/>
    </source>
</evidence>
<feature type="domain" description="Calmodulin binding protein C-terminal" evidence="10">
    <location>
        <begin position="311"/>
        <end position="367"/>
    </location>
</feature>
<evidence type="ECO:0000259" key="9">
    <source>
        <dbReference type="Pfam" id="PF20451"/>
    </source>
</evidence>
<dbReference type="InterPro" id="IPR012416">
    <property type="entry name" value="CBP60"/>
</dbReference>
<evidence type="ECO:0000256" key="2">
    <source>
        <dbReference type="ARBA" id="ARBA00007214"/>
    </source>
</evidence>
<dbReference type="PANTHER" id="PTHR31713:SF43">
    <property type="entry name" value="CALMODULIN-BINDING PROTEIN 60 G"/>
    <property type="match status" value="1"/>
</dbReference>